<proteinExistence type="predicted"/>
<sequence>MKVATVVAIMAFTAAQAAAVAEADPRWKIWSSCGPPGITCAKTKRAALAVAEALAEFEPHRAHSSTCNFPGAKCHNARRSIEQLGAATESTLDNVLALDKDDDAIAYKDKLLHAGFPSTKRTAKRDAEINARWKIWSSCGPPGITCAKAKRGIDLIKEDFPDIHKEECFAKGGECHAVLKARAAFDAAVKREEGADISSCGQPGFTCAQDVYDYAAAKLKRDPAADKADEECNGPEGDCTKAQTYFDELDAALTKAQEDVLKDN</sequence>
<gene>
    <name evidence="2" type="ORF">AMS68_006813</name>
</gene>
<dbReference type="OrthoDB" id="3641074at2759"/>
<evidence type="ECO:0000256" key="1">
    <source>
        <dbReference type="SAM" id="SignalP"/>
    </source>
</evidence>
<name>A0A6H0Y2X1_9PEZI</name>
<reference evidence="2 3" key="1">
    <citation type="journal article" date="2016" name="Sci. Rep.">
        <title>Peltaster fructicola genome reveals evolution from an invasive phytopathogen to an ectophytic parasite.</title>
        <authorList>
            <person name="Xu C."/>
            <person name="Chen H."/>
            <person name="Gleason M.L."/>
            <person name="Xu J.R."/>
            <person name="Liu H."/>
            <person name="Zhang R."/>
            <person name="Sun G."/>
        </authorList>
    </citation>
    <scope>NUCLEOTIDE SEQUENCE [LARGE SCALE GENOMIC DNA]</scope>
    <source>
        <strain evidence="2 3">LNHT1506</strain>
    </source>
</reference>
<accession>A0A6H0Y2X1</accession>
<feature type="chain" id="PRO_5026042132" evidence="1">
    <location>
        <begin position="20"/>
        <end position="264"/>
    </location>
</feature>
<evidence type="ECO:0000313" key="2">
    <source>
        <dbReference type="EMBL" id="QIX01296.1"/>
    </source>
</evidence>
<organism evidence="2 3">
    <name type="scientific">Peltaster fructicola</name>
    <dbReference type="NCBI Taxonomy" id="286661"/>
    <lineage>
        <taxon>Eukaryota</taxon>
        <taxon>Fungi</taxon>
        <taxon>Dikarya</taxon>
        <taxon>Ascomycota</taxon>
        <taxon>Pezizomycotina</taxon>
        <taxon>Dothideomycetes</taxon>
        <taxon>Dothideomycetes incertae sedis</taxon>
        <taxon>Peltaster</taxon>
    </lineage>
</organism>
<feature type="signal peptide" evidence="1">
    <location>
        <begin position="1"/>
        <end position="19"/>
    </location>
</feature>
<protein>
    <submittedName>
        <fullName evidence="2">Uncharacterized protein</fullName>
    </submittedName>
</protein>
<evidence type="ECO:0000313" key="3">
    <source>
        <dbReference type="Proteomes" id="UP000503462"/>
    </source>
</evidence>
<dbReference type="EMBL" id="CP051142">
    <property type="protein sequence ID" value="QIX01296.1"/>
    <property type="molecule type" value="Genomic_DNA"/>
</dbReference>
<keyword evidence="1" id="KW-0732">Signal</keyword>
<keyword evidence="3" id="KW-1185">Reference proteome</keyword>
<dbReference type="Proteomes" id="UP000503462">
    <property type="component" value="Chromosome 4"/>
</dbReference>
<dbReference type="AlphaFoldDB" id="A0A6H0Y2X1"/>